<keyword evidence="1" id="KW-0472">Membrane</keyword>
<proteinExistence type="predicted"/>
<protein>
    <submittedName>
        <fullName evidence="2">DUF1304 domain-containing protein</fullName>
    </submittedName>
</protein>
<keyword evidence="1" id="KW-1133">Transmembrane helix</keyword>
<gene>
    <name evidence="2" type="ORF">QK289_00255</name>
</gene>
<dbReference type="EMBL" id="JASBQV010000001">
    <property type="protein sequence ID" value="MDI3233419.1"/>
    <property type="molecule type" value="Genomic_DNA"/>
</dbReference>
<dbReference type="RefSeq" id="WP_014971042.1">
    <property type="nucleotide sequence ID" value="NZ_JASBQV010000001.1"/>
</dbReference>
<evidence type="ECO:0000313" key="3">
    <source>
        <dbReference type="Proteomes" id="UP001243286"/>
    </source>
</evidence>
<reference evidence="2 3" key="1">
    <citation type="submission" date="2023-04" db="EMBL/GenBank/DDBJ databases">
        <title>Antarctic isolates genomes.</title>
        <authorList>
            <person name="Dimov S.G."/>
        </authorList>
    </citation>
    <scope>NUCLEOTIDE SEQUENCE [LARGE SCALE GENOMIC DNA]</scope>
    <source>
        <strain evidence="2 3">AL19</strain>
    </source>
</reference>
<dbReference type="Proteomes" id="UP001243286">
    <property type="component" value="Unassembled WGS sequence"/>
</dbReference>
<name>A0ABT6QXJ7_9BACL</name>
<dbReference type="PANTHER" id="PTHR38446:SF1">
    <property type="entry name" value="BLL0914 PROTEIN"/>
    <property type="match status" value="1"/>
</dbReference>
<dbReference type="InterPro" id="IPR009732">
    <property type="entry name" value="DUF1304"/>
</dbReference>
<comment type="caution">
    <text evidence="2">The sequence shown here is derived from an EMBL/GenBank/DDBJ whole genome shotgun (WGS) entry which is preliminary data.</text>
</comment>
<keyword evidence="3" id="KW-1185">Reference proteome</keyword>
<dbReference type="Pfam" id="PF06993">
    <property type="entry name" value="DUF1304"/>
    <property type="match status" value="1"/>
</dbReference>
<evidence type="ECO:0000256" key="1">
    <source>
        <dbReference type="SAM" id="Phobius"/>
    </source>
</evidence>
<organism evidence="2 3">
    <name type="scientific">Exiguobacterium antarcticum</name>
    <dbReference type="NCBI Taxonomy" id="132920"/>
    <lineage>
        <taxon>Bacteria</taxon>
        <taxon>Bacillati</taxon>
        <taxon>Bacillota</taxon>
        <taxon>Bacilli</taxon>
        <taxon>Bacillales</taxon>
        <taxon>Bacillales Family XII. Incertae Sedis</taxon>
        <taxon>Exiguobacterium</taxon>
    </lineage>
</organism>
<keyword evidence="1" id="KW-0812">Transmembrane</keyword>
<dbReference type="PANTHER" id="PTHR38446">
    <property type="entry name" value="BLL0914 PROTEIN"/>
    <property type="match status" value="1"/>
</dbReference>
<evidence type="ECO:0000313" key="2">
    <source>
        <dbReference type="EMBL" id="MDI3233419.1"/>
    </source>
</evidence>
<sequence>MGLLATIFVLIVALEHFYILALEMFFLSSRPALRTFNLTKEAAADPRIKTLFANQGLYNGFLAAGLIFGLILGSSAVQLFFLACVIIAALYGAATANLSIFWKQGLPAILAFLFVLFV</sequence>
<feature type="transmembrane region" description="Helical" evidence="1">
    <location>
        <begin position="61"/>
        <end position="93"/>
    </location>
</feature>
<accession>A0ABT6QXJ7</accession>